<dbReference type="Proteomes" id="UP000783213">
    <property type="component" value="Unassembled WGS sequence"/>
</dbReference>
<dbReference type="EMBL" id="RCSX01000038">
    <property type="protein sequence ID" value="KAF7916582.1"/>
    <property type="molecule type" value="Genomic_DNA"/>
</dbReference>
<protein>
    <submittedName>
        <fullName evidence="2">Uncharacterized protein</fullName>
    </submittedName>
</protein>
<comment type="caution">
    <text evidence="2">The sequence shown here is derived from an EMBL/GenBank/DDBJ whole genome shotgun (WGS) entry which is preliminary data.</text>
</comment>
<name>A0ABQ7I851_9HELO</name>
<dbReference type="GeneID" id="62237362"/>
<sequence length="110" mass="12187">MMCCFGMSSGSPPLHSRPPVPPRVIAILPPTYRSNCNIASMPVIVEPYIHRTIVPTPHGIHLPHQSSHHPLHHGNPGYQRERSSSLHRGLRIHHAEVSSGLGNGLFRTHH</sequence>
<gene>
    <name evidence="2" type="ORF">EAE98_010591</name>
</gene>
<organism evidence="2 3">
    <name type="scientific">Botrytis deweyae</name>
    <dbReference type="NCBI Taxonomy" id="2478750"/>
    <lineage>
        <taxon>Eukaryota</taxon>
        <taxon>Fungi</taxon>
        <taxon>Dikarya</taxon>
        <taxon>Ascomycota</taxon>
        <taxon>Pezizomycotina</taxon>
        <taxon>Leotiomycetes</taxon>
        <taxon>Helotiales</taxon>
        <taxon>Sclerotiniaceae</taxon>
        <taxon>Botrytis</taxon>
    </lineage>
</organism>
<evidence type="ECO:0000313" key="3">
    <source>
        <dbReference type="Proteomes" id="UP000783213"/>
    </source>
</evidence>
<reference evidence="2 3" key="1">
    <citation type="journal article" date="2020" name="Genome Biol. Evol.">
        <title>Comparative genomics of Sclerotiniaceae.</title>
        <authorList>
            <person name="Valero Jimenez C.A."/>
            <person name="Steentjes M."/>
            <person name="Scholten O.E."/>
            <person name="Van Kan J.A.L."/>
        </authorList>
    </citation>
    <scope>NUCLEOTIDE SEQUENCE [LARGE SCALE GENOMIC DNA]</scope>
    <source>
        <strain evidence="2 3">B1</strain>
    </source>
</reference>
<feature type="region of interest" description="Disordered" evidence="1">
    <location>
        <begin position="62"/>
        <end position="87"/>
    </location>
</feature>
<accession>A0ABQ7I851</accession>
<evidence type="ECO:0000256" key="1">
    <source>
        <dbReference type="SAM" id="MobiDB-lite"/>
    </source>
</evidence>
<keyword evidence="3" id="KW-1185">Reference proteome</keyword>
<dbReference type="RefSeq" id="XP_038805396.1">
    <property type="nucleotide sequence ID" value="XM_038958212.1"/>
</dbReference>
<evidence type="ECO:0000313" key="2">
    <source>
        <dbReference type="EMBL" id="KAF7916582.1"/>
    </source>
</evidence>
<proteinExistence type="predicted"/>